<evidence type="ECO:0000256" key="1">
    <source>
        <dbReference type="ARBA" id="ARBA00006620"/>
    </source>
</evidence>
<evidence type="ECO:0000313" key="9">
    <source>
        <dbReference type="Proteomes" id="UP000466864"/>
    </source>
</evidence>
<dbReference type="Pfam" id="PF07927">
    <property type="entry name" value="HicA_toxin"/>
    <property type="match status" value="1"/>
</dbReference>
<dbReference type="Gene3D" id="3.30.920.30">
    <property type="entry name" value="Hypothetical protein"/>
    <property type="match status" value="1"/>
</dbReference>
<proteinExistence type="inferred from homology"/>
<evidence type="ECO:0000256" key="4">
    <source>
        <dbReference type="ARBA" id="ARBA00022759"/>
    </source>
</evidence>
<protein>
    <submittedName>
        <fullName evidence="8">Type II toxin-antitoxin system HicA family toxin</fullName>
    </submittedName>
</protein>
<keyword evidence="9" id="KW-1185">Reference proteome</keyword>
<evidence type="ECO:0000256" key="3">
    <source>
        <dbReference type="ARBA" id="ARBA00022722"/>
    </source>
</evidence>
<dbReference type="SUPFAM" id="SSF54786">
    <property type="entry name" value="YcfA/nrd intein domain"/>
    <property type="match status" value="1"/>
</dbReference>
<keyword evidence="3" id="KW-0540">Nuclease</keyword>
<reference evidence="8 9" key="1">
    <citation type="submission" date="2019-08" db="EMBL/GenBank/DDBJ databases">
        <title>In-depth cultivation of the pig gut microbiome towards novel bacterial diversity and tailored functional studies.</title>
        <authorList>
            <person name="Wylensek D."/>
            <person name="Hitch T.C.A."/>
            <person name="Clavel T."/>
        </authorList>
    </citation>
    <scope>NUCLEOTIDE SEQUENCE [LARGE SCALE GENOMIC DNA]</scope>
    <source>
        <strain evidence="8 9">Oil+RF-744-WCA-WT-13</strain>
    </source>
</reference>
<keyword evidence="7" id="KW-0346">Stress response</keyword>
<organism evidence="8 9">
    <name type="scientific">Bilifractor porci</name>
    <dbReference type="NCBI Taxonomy" id="2606636"/>
    <lineage>
        <taxon>Bacteria</taxon>
        <taxon>Bacillati</taxon>
        <taxon>Bacillota</taxon>
        <taxon>Clostridia</taxon>
        <taxon>Lachnospirales</taxon>
        <taxon>Lachnospiraceae</taxon>
        <taxon>Bilifractor</taxon>
    </lineage>
</organism>
<keyword evidence="4" id="KW-0255">Endonuclease</keyword>
<comment type="similarity">
    <text evidence="1">Belongs to the HicA mRNA interferase family.</text>
</comment>
<dbReference type="EMBL" id="VUMV01000001">
    <property type="protein sequence ID" value="MST81114.1"/>
    <property type="molecule type" value="Genomic_DNA"/>
</dbReference>
<dbReference type="InterPro" id="IPR038570">
    <property type="entry name" value="HicA_sf"/>
</dbReference>
<dbReference type="Proteomes" id="UP000466864">
    <property type="component" value="Unassembled WGS sequence"/>
</dbReference>
<keyword evidence="5" id="KW-0378">Hydrolase</keyword>
<evidence type="ECO:0000313" key="8">
    <source>
        <dbReference type="EMBL" id="MST81114.1"/>
    </source>
</evidence>
<accession>A0A7X2TMD3</accession>
<dbReference type="GO" id="GO:0016787">
    <property type="term" value="F:hydrolase activity"/>
    <property type="evidence" value="ECO:0007669"/>
    <property type="project" value="UniProtKB-KW"/>
</dbReference>
<evidence type="ECO:0000256" key="7">
    <source>
        <dbReference type="ARBA" id="ARBA00023016"/>
    </source>
</evidence>
<dbReference type="RefSeq" id="WP_154456909.1">
    <property type="nucleotide sequence ID" value="NZ_VUMV01000001.1"/>
</dbReference>
<keyword evidence="2" id="KW-1277">Toxin-antitoxin system</keyword>
<sequence>MKRAELVKQLSQGKSRKIREGTNHEIWYSEITGKTFAVPRHKKEIATGTANNILKDAGLK</sequence>
<gene>
    <name evidence="8" type="ORF">FYJ60_02035</name>
</gene>
<evidence type="ECO:0000256" key="6">
    <source>
        <dbReference type="ARBA" id="ARBA00022884"/>
    </source>
</evidence>
<evidence type="ECO:0000256" key="2">
    <source>
        <dbReference type="ARBA" id="ARBA00022649"/>
    </source>
</evidence>
<dbReference type="GO" id="GO:0004519">
    <property type="term" value="F:endonuclease activity"/>
    <property type="evidence" value="ECO:0007669"/>
    <property type="project" value="UniProtKB-KW"/>
</dbReference>
<dbReference type="InterPro" id="IPR012933">
    <property type="entry name" value="HicA_mRNA_interferase"/>
</dbReference>
<keyword evidence="6" id="KW-0694">RNA-binding</keyword>
<comment type="caution">
    <text evidence="8">The sequence shown here is derived from an EMBL/GenBank/DDBJ whole genome shotgun (WGS) entry which is preliminary data.</text>
</comment>
<dbReference type="GO" id="GO:0003729">
    <property type="term" value="F:mRNA binding"/>
    <property type="evidence" value="ECO:0007669"/>
    <property type="project" value="InterPro"/>
</dbReference>
<dbReference type="AlphaFoldDB" id="A0A7X2TMD3"/>
<name>A0A7X2TMD3_9FIRM</name>
<evidence type="ECO:0000256" key="5">
    <source>
        <dbReference type="ARBA" id="ARBA00022801"/>
    </source>
</evidence>